<dbReference type="EMBL" id="SLXD01000004">
    <property type="protein sequence ID" value="TCP03347.1"/>
    <property type="molecule type" value="Genomic_DNA"/>
</dbReference>
<feature type="domain" description="DUF2268" evidence="1">
    <location>
        <begin position="49"/>
        <end position="208"/>
    </location>
</feature>
<gene>
    <name evidence="2" type="ORF">EV684_10467</name>
</gene>
<reference evidence="2 3" key="1">
    <citation type="submission" date="2019-03" db="EMBL/GenBank/DDBJ databases">
        <title>Genomic Encyclopedia of Type Strains, Phase IV (KMG-IV): sequencing the most valuable type-strain genomes for metagenomic binning, comparative biology and taxonomic classification.</title>
        <authorList>
            <person name="Goeker M."/>
        </authorList>
    </citation>
    <scope>NUCLEOTIDE SEQUENCE [LARGE SCALE GENOMIC DNA]</scope>
    <source>
        <strain evidence="2 3">DSM 1709</strain>
    </source>
</reference>
<accession>A0A4R2MF34</accession>
<evidence type="ECO:0000313" key="2">
    <source>
        <dbReference type="EMBL" id="TCP03347.1"/>
    </source>
</evidence>
<evidence type="ECO:0000259" key="1">
    <source>
        <dbReference type="Pfam" id="PF10026"/>
    </source>
</evidence>
<dbReference type="GO" id="GO:0006508">
    <property type="term" value="P:proteolysis"/>
    <property type="evidence" value="ECO:0007669"/>
    <property type="project" value="UniProtKB-KW"/>
</dbReference>
<sequence>MPAQLHLLDAGGVFGVLRPRVEQAFASTIGLVGRLLPIGAVDVVVQHDPRLVIPELGLGGYTPAADRVFMTLDLGHAGLRQRLEPVFTALLAHELHHTVRWAGPGYGRTLAEAAVSEGLACCFEAELPGGELPFYARPLPAAERERVWAAFAAQRDASSYDHEAWFYGRGALPRHAGYALGAEIVARHLQRCGGSAAARVQAPAATLLEGFRPSS</sequence>
<proteinExistence type="predicted"/>
<dbReference type="InterPro" id="IPR018728">
    <property type="entry name" value="DUF2268"/>
</dbReference>
<name>A0A4R2MF34_RUBGE</name>
<keyword evidence="2" id="KW-0378">Hydrolase</keyword>
<keyword evidence="2" id="KW-0645">Protease</keyword>
<organism evidence="2 3">
    <name type="scientific">Rubrivivax gelatinosus</name>
    <name type="common">Rhodocyclus gelatinosus</name>
    <name type="synonym">Rhodopseudomonas gelatinosa</name>
    <dbReference type="NCBI Taxonomy" id="28068"/>
    <lineage>
        <taxon>Bacteria</taxon>
        <taxon>Pseudomonadati</taxon>
        <taxon>Pseudomonadota</taxon>
        <taxon>Betaproteobacteria</taxon>
        <taxon>Burkholderiales</taxon>
        <taxon>Sphaerotilaceae</taxon>
        <taxon>Rubrivivax</taxon>
    </lineage>
</organism>
<dbReference type="GO" id="GO:0008233">
    <property type="term" value="F:peptidase activity"/>
    <property type="evidence" value="ECO:0007669"/>
    <property type="project" value="UniProtKB-KW"/>
</dbReference>
<evidence type="ECO:0000313" key="3">
    <source>
        <dbReference type="Proteomes" id="UP000295106"/>
    </source>
</evidence>
<comment type="caution">
    <text evidence="2">The sequence shown here is derived from an EMBL/GenBank/DDBJ whole genome shotgun (WGS) entry which is preliminary data.</text>
</comment>
<dbReference type="Proteomes" id="UP000295106">
    <property type="component" value="Unassembled WGS sequence"/>
</dbReference>
<dbReference type="RefSeq" id="WP_132645815.1">
    <property type="nucleotide sequence ID" value="NZ_CP181386.1"/>
</dbReference>
<dbReference type="AlphaFoldDB" id="A0A4R2MF34"/>
<dbReference type="OrthoDB" id="69012at2"/>
<protein>
    <submittedName>
        <fullName evidence="2">Putative Zn-dependent protease DUF2268</fullName>
    </submittedName>
</protein>
<dbReference type="GeneID" id="99685794"/>
<dbReference type="Pfam" id="PF10026">
    <property type="entry name" value="DUF2268"/>
    <property type="match status" value="1"/>
</dbReference>